<sequence length="455" mass="50975">MAFLFVFCVNVLCVYAQDHQGLKQAMDEFNDDPQLKFALAGLYVINEQTGEPVLEQNAYTGLAPASTEKIVTAATALDVLGKDFTYETRFGIVNTGKGKSLYIQASGDPTLGSWRWDSTKEEVILAAIKNAVKEKGVKQLESIIVSSKDWIADDGLPSRWTWEDIGQYYGAGSQGLNWRENQFDLIVKSGANIGDPVTVLRTKPFLYNYKIISEARAAGKETGDESSLYYPSKGNAYSVLKGTIPAGKNDFVIAGSIYDPSRQFAKTIINELKGIVVVKENIQLTGKRYDNIDWLYTHTSPTMAKIVYWFLRKSVNLYGEALIRTIALKTKGEATTEKGVEAVQEYWKTRGIDPEEMHLYDGSGLSPQNRITPHAEVAVLKYAKAQSWYPDFYDGIPLYNDMKMKSGTINRVKGFTGYHKSKVGKEYIFSMIVNNYNGSQLSLIRKMYQVLDQLK</sequence>
<keyword evidence="3" id="KW-0121">Carboxypeptidase</keyword>
<evidence type="ECO:0000313" key="4">
    <source>
        <dbReference type="Proteomes" id="UP001325680"/>
    </source>
</evidence>
<evidence type="ECO:0000313" key="3">
    <source>
        <dbReference type="EMBL" id="WQD40322.1"/>
    </source>
</evidence>
<dbReference type="InterPro" id="IPR012338">
    <property type="entry name" value="Beta-lactam/transpept-like"/>
</dbReference>
<dbReference type="Proteomes" id="UP001325680">
    <property type="component" value="Chromosome"/>
</dbReference>
<dbReference type="RefSeq" id="WP_245957781.1">
    <property type="nucleotide sequence ID" value="NZ_CP139960.1"/>
</dbReference>
<dbReference type="SUPFAM" id="SSF56601">
    <property type="entry name" value="beta-lactamase/transpeptidase-like"/>
    <property type="match status" value="1"/>
</dbReference>
<keyword evidence="4" id="KW-1185">Reference proteome</keyword>
<reference evidence="3 4" key="1">
    <citation type="submission" date="2023-12" db="EMBL/GenBank/DDBJ databases">
        <title>Genome sequencing and assembly of bacterial species from a model synthetic community.</title>
        <authorList>
            <person name="Hogle S.L."/>
        </authorList>
    </citation>
    <scope>NUCLEOTIDE SEQUENCE [LARGE SCALE GENOMIC DNA]</scope>
    <source>
        <strain evidence="3 4">HAMBI_3031</strain>
    </source>
</reference>
<dbReference type="InterPro" id="IPR000667">
    <property type="entry name" value="Peptidase_S13"/>
</dbReference>
<dbReference type="EMBL" id="CP139960">
    <property type="protein sequence ID" value="WQD40322.1"/>
    <property type="molecule type" value="Genomic_DNA"/>
</dbReference>
<dbReference type="GO" id="GO:0009002">
    <property type="term" value="F:serine-type D-Ala-D-Ala carboxypeptidase activity"/>
    <property type="evidence" value="ECO:0007669"/>
    <property type="project" value="UniProtKB-EC"/>
</dbReference>
<keyword evidence="2 3" id="KW-0378">Hydrolase</keyword>
<name>A0ABZ0WD46_9BACT</name>
<dbReference type="PANTHER" id="PTHR30023">
    <property type="entry name" value="D-ALANYL-D-ALANINE CARBOXYPEPTIDASE"/>
    <property type="match status" value="1"/>
</dbReference>
<comment type="similarity">
    <text evidence="1">Belongs to the peptidase S13 family.</text>
</comment>
<dbReference type="NCBIfam" id="TIGR00666">
    <property type="entry name" value="PBP4"/>
    <property type="match status" value="1"/>
</dbReference>
<dbReference type="Gene3D" id="3.50.80.20">
    <property type="entry name" value="D-Ala-D-Ala carboxypeptidase C, peptidase S13"/>
    <property type="match status" value="1"/>
</dbReference>
<evidence type="ECO:0000256" key="2">
    <source>
        <dbReference type="ARBA" id="ARBA00022801"/>
    </source>
</evidence>
<evidence type="ECO:0000256" key="1">
    <source>
        <dbReference type="ARBA" id="ARBA00006096"/>
    </source>
</evidence>
<gene>
    <name evidence="3" type="primary">dacB</name>
    <name evidence="3" type="ORF">U0035_09215</name>
</gene>
<keyword evidence="3" id="KW-0645">Protease</keyword>
<dbReference type="PRINTS" id="PR00922">
    <property type="entry name" value="DADACBPTASE3"/>
</dbReference>
<dbReference type="Gene3D" id="3.40.710.10">
    <property type="entry name" value="DD-peptidase/beta-lactamase superfamily"/>
    <property type="match status" value="2"/>
</dbReference>
<protein>
    <submittedName>
        <fullName evidence="3">D-alanyl-D-alanine carboxypeptidase/D-alanyl-D-alanine-endopeptidase</fullName>
        <ecNumber evidence="3">3.4.16.4</ecNumber>
    </submittedName>
</protein>
<dbReference type="Pfam" id="PF02113">
    <property type="entry name" value="Peptidase_S13"/>
    <property type="match status" value="1"/>
</dbReference>
<proteinExistence type="inferred from homology"/>
<dbReference type="EC" id="3.4.16.4" evidence="3"/>
<organism evidence="3 4">
    <name type="scientific">Niabella yanshanensis</name>
    <dbReference type="NCBI Taxonomy" id="577386"/>
    <lineage>
        <taxon>Bacteria</taxon>
        <taxon>Pseudomonadati</taxon>
        <taxon>Bacteroidota</taxon>
        <taxon>Chitinophagia</taxon>
        <taxon>Chitinophagales</taxon>
        <taxon>Chitinophagaceae</taxon>
        <taxon>Niabella</taxon>
    </lineage>
</organism>
<accession>A0ABZ0WD46</accession>
<dbReference type="PANTHER" id="PTHR30023:SF0">
    <property type="entry name" value="PENICILLIN-SENSITIVE CARBOXYPEPTIDASE A"/>
    <property type="match status" value="1"/>
</dbReference>